<keyword evidence="4 9" id="KW-0521">NADP</keyword>
<comment type="domain">
    <text evidence="9">Possesses an unusual extended V-shaped dimeric structure with each monomer consisting of three distinct domains arranged along a curved 'spinal' alpha-helix. The N-terminal catalytic domain specifically recognizes the glutamate moiety of the substrate. The second domain is the NADPH-binding domain, and the third C-terminal domain is responsible for dimerization.</text>
</comment>
<comment type="catalytic activity">
    <reaction evidence="7 9 14">
        <text>(S)-4-amino-5-oxopentanoate + tRNA(Glu) + NADP(+) = L-glutamyl-tRNA(Glu) + NADPH + H(+)</text>
        <dbReference type="Rhea" id="RHEA:12344"/>
        <dbReference type="Rhea" id="RHEA-COMP:9663"/>
        <dbReference type="Rhea" id="RHEA-COMP:9680"/>
        <dbReference type="ChEBI" id="CHEBI:15378"/>
        <dbReference type="ChEBI" id="CHEBI:57501"/>
        <dbReference type="ChEBI" id="CHEBI:57783"/>
        <dbReference type="ChEBI" id="CHEBI:58349"/>
        <dbReference type="ChEBI" id="CHEBI:78442"/>
        <dbReference type="ChEBI" id="CHEBI:78520"/>
        <dbReference type="EC" id="1.2.1.70"/>
    </reaction>
</comment>
<dbReference type="InterPro" id="IPR006151">
    <property type="entry name" value="Shikm_DH/Glu-tRNA_Rdtase"/>
</dbReference>
<dbReference type="Gene3D" id="3.40.50.720">
    <property type="entry name" value="NAD(P)-binding Rossmann-like Domain"/>
    <property type="match status" value="1"/>
</dbReference>
<dbReference type="Pfam" id="PF00745">
    <property type="entry name" value="GlutR_dimer"/>
    <property type="match status" value="1"/>
</dbReference>
<dbReference type="Pfam" id="PF05201">
    <property type="entry name" value="GlutR_N"/>
    <property type="match status" value="1"/>
</dbReference>
<dbReference type="UniPathway" id="UPA00251">
    <property type="reaction ID" value="UER00316"/>
</dbReference>
<dbReference type="PANTHER" id="PTHR43013:SF1">
    <property type="entry name" value="GLUTAMYL-TRNA REDUCTASE"/>
    <property type="match status" value="1"/>
</dbReference>
<evidence type="ECO:0000256" key="2">
    <source>
        <dbReference type="ARBA" id="ARBA00005916"/>
    </source>
</evidence>
<dbReference type="InterPro" id="IPR018214">
    <property type="entry name" value="GluRdtase_CS"/>
</dbReference>
<dbReference type="SUPFAM" id="SSF69075">
    <property type="entry name" value="Glutamyl tRNA-reductase dimerization domain"/>
    <property type="match status" value="1"/>
</dbReference>
<comment type="subunit">
    <text evidence="9">Homodimer.</text>
</comment>
<feature type="domain" description="Quinate/shikimate 5-dehydrogenase/glutamyl-tRNA reductase" evidence="17">
    <location>
        <begin position="172"/>
        <end position="306"/>
    </location>
</feature>
<comment type="miscellaneous">
    <text evidence="9">During catalysis, the active site Cys acts as a nucleophile attacking the alpha-carbonyl group of tRNA-bound glutamate with the formation of a thioester intermediate between enzyme and glutamate, and the concomitant release of tRNA(Glu). The thioester intermediate is finally reduced by direct hydride transfer from NADPH, to form the product GSA.</text>
</comment>
<dbReference type="RefSeq" id="WP_035396598.1">
    <property type="nucleotide sequence ID" value="NZ_FMYN01000001.1"/>
</dbReference>
<reference evidence="19 20" key="1">
    <citation type="journal article" date="2015" name="Int. J. Syst. Evol. Microbiol.">
        <title>Exiguobacterium enclense sp. nov., isolated from sediment.</title>
        <authorList>
            <person name="Dastager S.G."/>
            <person name="Mawlankar R."/>
            <person name="Sonalkar V.V."/>
            <person name="Thorat M.N."/>
            <person name="Mual P."/>
            <person name="Verma A."/>
            <person name="Krishnamurthi S."/>
            <person name="Tang S.K."/>
            <person name="Li W.J."/>
        </authorList>
    </citation>
    <scope>NUCLEOTIDE SEQUENCE [LARGE SCALE GENOMIC DNA]</scope>
    <source>
        <strain evidence="19 20">NIO-1109</strain>
    </source>
</reference>
<dbReference type="FunFam" id="3.30.460.30:FF:000001">
    <property type="entry name" value="Glutamyl-tRNA reductase"/>
    <property type="match status" value="1"/>
</dbReference>
<feature type="binding site" evidence="9 11">
    <location>
        <position position="120"/>
    </location>
    <ligand>
        <name>substrate</name>
    </ligand>
</feature>
<dbReference type="HAMAP" id="MF_00087">
    <property type="entry name" value="Glu_tRNA_reductase"/>
    <property type="match status" value="1"/>
</dbReference>
<evidence type="ECO:0000313" key="19">
    <source>
        <dbReference type="EMBL" id="KSU50397.1"/>
    </source>
</evidence>
<dbReference type="AlphaFoldDB" id="A0A0V8GJK0"/>
<dbReference type="SUPFAM" id="SSF69742">
    <property type="entry name" value="Glutamyl tRNA-reductase catalytic, N-terminal domain"/>
    <property type="match status" value="1"/>
</dbReference>
<comment type="pathway">
    <text evidence="1 9 14">Porphyrin-containing compound metabolism; protoporphyrin-IX biosynthesis; 5-aminolevulinate from L-glutamyl-tRNA(Glu): step 1/2.</text>
</comment>
<comment type="similarity">
    <text evidence="2 9 14">Belongs to the glutamyl-tRNA reductase family.</text>
</comment>
<evidence type="ECO:0000256" key="10">
    <source>
        <dbReference type="PIRSR" id="PIRSR000445-1"/>
    </source>
</evidence>
<protein>
    <recommendedName>
        <fullName evidence="8 9">Glutamyl-tRNA reductase</fullName>
        <shortName evidence="9">GluTR</shortName>
        <ecNumber evidence="3 9">1.2.1.70</ecNumber>
    </recommendedName>
</protein>
<proteinExistence type="inferred from homology"/>
<evidence type="ECO:0000256" key="14">
    <source>
        <dbReference type="RuleBase" id="RU000584"/>
    </source>
</evidence>
<evidence type="ECO:0000256" key="13">
    <source>
        <dbReference type="PIRSR" id="PIRSR000445-4"/>
    </source>
</evidence>
<dbReference type="NCBIfam" id="TIGR01035">
    <property type="entry name" value="hemA"/>
    <property type="match status" value="1"/>
</dbReference>
<dbReference type="PANTHER" id="PTHR43013">
    <property type="entry name" value="GLUTAMYL-TRNA REDUCTASE"/>
    <property type="match status" value="1"/>
</dbReference>
<dbReference type="GO" id="GO:0050661">
    <property type="term" value="F:NADP binding"/>
    <property type="evidence" value="ECO:0007669"/>
    <property type="project" value="InterPro"/>
</dbReference>
<dbReference type="PIRSF" id="PIRSF000445">
    <property type="entry name" value="4pyrrol_synth_GluRdtase"/>
    <property type="match status" value="1"/>
</dbReference>
<feature type="binding site" evidence="9 11">
    <location>
        <begin position="49"/>
        <end position="52"/>
    </location>
    <ligand>
        <name>substrate</name>
    </ligand>
</feature>
<evidence type="ECO:0000256" key="4">
    <source>
        <dbReference type="ARBA" id="ARBA00022857"/>
    </source>
</evidence>
<evidence type="ECO:0000256" key="8">
    <source>
        <dbReference type="ARBA" id="ARBA00068659"/>
    </source>
</evidence>
<evidence type="ECO:0000256" key="11">
    <source>
        <dbReference type="PIRSR" id="PIRSR000445-2"/>
    </source>
</evidence>
<dbReference type="Proteomes" id="UP000053797">
    <property type="component" value="Unassembled WGS sequence"/>
</dbReference>
<evidence type="ECO:0000259" key="17">
    <source>
        <dbReference type="Pfam" id="PF01488"/>
    </source>
</evidence>
<evidence type="ECO:0000259" key="18">
    <source>
        <dbReference type="Pfam" id="PF05201"/>
    </source>
</evidence>
<dbReference type="GO" id="GO:0019353">
    <property type="term" value="P:protoporphyrinogen IX biosynthetic process from glutamate"/>
    <property type="evidence" value="ECO:0007669"/>
    <property type="project" value="TreeGrafter"/>
</dbReference>
<dbReference type="InterPro" id="IPR015896">
    <property type="entry name" value="4pyrrol_synth_GluRdtase_dimer"/>
</dbReference>
<dbReference type="InterPro" id="IPR036291">
    <property type="entry name" value="NAD(P)-bd_dom_sf"/>
</dbReference>
<feature type="domain" description="Tetrapyrrole biosynthesis glutamyl-tRNA reductase dimerisation" evidence="16">
    <location>
        <begin position="320"/>
        <end position="418"/>
    </location>
</feature>
<evidence type="ECO:0000256" key="15">
    <source>
        <dbReference type="SAM" id="Coils"/>
    </source>
</evidence>
<dbReference type="GO" id="GO:0008883">
    <property type="term" value="F:glutamyl-tRNA reductase activity"/>
    <property type="evidence" value="ECO:0007669"/>
    <property type="project" value="UniProtKB-UniRule"/>
</dbReference>
<feature type="active site" description="Nucleophile" evidence="9 10">
    <location>
        <position position="50"/>
    </location>
</feature>
<sequence>MHIVVVGLNNKTAPVSIREQVSFGEHEMKGAVVALRDEKSIFESVIVSTCNRTELYVVTDQPHTGRYYTKRFLANWFGLTMEELEPYLFIHEGFDAMKHLFRVTSGLDSMIVGETQILGQVKTSFFMAQKLETTGTVFNKLFKEAVTLAKRAHAETGIGENAVSVSAAAVTLAEQLLGSLEDKSIVVIGAGETGELTTLNLYEAGARDITVFNRTLAKAEEVANRFEGSAHSINEMQCGLLRADIVISSTGAKRAIIKREDIAAAQLFRHDRPFLLIDIAVPRDIEPTVGDLPGVHLYDVDDLTSIVQQNMAERMKEAAKIEQRIEAAIAEFEGWMTTLGVVPIITELRDQALRIQQETMQSLERKLPDMSKREKTVIGKHMKSIINQLLREPLSYIKDAAAKPDADERIAQFMDTFALNEDLFEGLEDDVMTSEETTPSAKAVNR</sequence>
<dbReference type="SUPFAM" id="SSF51735">
    <property type="entry name" value="NAD(P)-binding Rossmann-fold domains"/>
    <property type="match status" value="1"/>
</dbReference>
<keyword evidence="15" id="KW-0175">Coiled coil</keyword>
<evidence type="ECO:0000256" key="7">
    <source>
        <dbReference type="ARBA" id="ARBA00047464"/>
    </source>
</evidence>
<feature type="site" description="Important for activity" evidence="9 13">
    <location>
        <position position="99"/>
    </location>
</feature>
<evidence type="ECO:0000256" key="3">
    <source>
        <dbReference type="ARBA" id="ARBA00012970"/>
    </source>
</evidence>
<dbReference type="InterPro" id="IPR036453">
    <property type="entry name" value="GluRdtase_dimer_dom_sf"/>
</dbReference>
<feature type="coiled-coil region" evidence="15">
    <location>
        <begin position="311"/>
        <end position="373"/>
    </location>
</feature>
<dbReference type="PROSITE" id="PS00747">
    <property type="entry name" value="GLUTR"/>
    <property type="match status" value="1"/>
</dbReference>
<dbReference type="Gene3D" id="3.30.460.30">
    <property type="entry name" value="Glutamyl-tRNA reductase, N-terminal domain"/>
    <property type="match status" value="1"/>
</dbReference>
<comment type="caution">
    <text evidence="19">The sequence shown here is derived from an EMBL/GenBank/DDBJ whole genome shotgun (WGS) entry which is preliminary data.</text>
</comment>
<evidence type="ECO:0000256" key="5">
    <source>
        <dbReference type="ARBA" id="ARBA00023002"/>
    </source>
</evidence>
<feature type="domain" description="Glutamyl-tRNA reductase N-terminal" evidence="18">
    <location>
        <begin position="6"/>
        <end position="156"/>
    </location>
</feature>
<feature type="binding site" evidence="9 12">
    <location>
        <begin position="189"/>
        <end position="194"/>
    </location>
    <ligand>
        <name>NADP(+)</name>
        <dbReference type="ChEBI" id="CHEBI:58349"/>
    </ligand>
</feature>
<dbReference type="EMBL" id="LNQL01000001">
    <property type="protein sequence ID" value="KSU50397.1"/>
    <property type="molecule type" value="Genomic_DNA"/>
</dbReference>
<accession>A0A0V8GJK0</accession>
<dbReference type="Pfam" id="PF01488">
    <property type="entry name" value="Shikimate_DH"/>
    <property type="match status" value="1"/>
</dbReference>
<comment type="function">
    <text evidence="9">Catalyzes the NADPH-dependent reduction of glutamyl-tRNA(Glu) to glutamate 1-semialdehyde (GSA).</text>
</comment>
<keyword evidence="6 9" id="KW-0627">Porphyrin biosynthesis</keyword>
<organism evidence="19 20">
    <name type="scientific">Exiguobacterium indicum</name>
    <dbReference type="NCBI Taxonomy" id="296995"/>
    <lineage>
        <taxon>Bacteria</taxon>
        <taxon>Bacillati</taxon>
        <taxon>Bacillota</taxon>
        <taxon>Bacilli</taxon>
        <taxon>Bacillales</taxon>
        <taxon>Bacillales Family XII. Incertae Sedis</taxon>
        <taxon>Exiguobacterium</taxon>
    </lineage>
</organism>
<gene>
    <name evidence="9" type="primary">hemA</name>
    <name evidence="19" type="ORF">AS033_03175</name>
</gene>
<evidence type="ECO:0000259" key="16">
    <source>
        <dbReference type="Pfam" id="PF00745"/>
    </source>
</evidence>
<name>A0A0V8GJK0_9BACL</name>
<feature type="binding site" evidence="9 11">
    <location>
        <begin position="114"/>
        <end position="116"/>
    </location>
    <ligand>
        <name>substrate</name>
    </ligand>
</feature>
<feature type="binding site" evidence="9 11">
    <location>
        <position position="109"/>
    </location>
    <ligand>
        <name>substrate</name>
    </ligand>
</feature>
<evidence type="ECO:0000256" key="1">
    <source>
        <dbReference type="ARBA" id="ARBA00005059"/>
    </source>
</evidence>
<evidence type="ECO:0000313" key="20">
    <source>
        <dbReference type="Proteomes" id="UP000053797"/>
    </source>
</evidence>
<dbReference type="CDD" id="cd05213">
    <property type="entry name" value="NAD_bind_Glutamyl_tRNA_reduct"/>
    <property type="match status" value="1"/>
</dbReference>
<evidence type="ECO:0000256" key="12">
    <source>
        <dbReference type="PIRSR" id="PIRSR000445-3"/>
    </source>
</evidence>
<dbReference type="InterPro" id="IPR015895">
    <property type="entry name" value="4pyrrol_synth_GluRdtase_N"/>
</dbReference>
<evidence type="ECO:0000256" key="6">
    <source>
        <dbReference type="ARBA" id="ARBA00023244"/>
    </source>
</evidence>
<dbReference type="InterPro" id="IPR036343">
    <property type="entry name" value="GluRdtase_N_sf"/>
</dbReference>
<keyword evidence="5 9" id="KW-0560">Oxidoreductase</keyword>
<dbReference type="FunFam" id="3.40.50.720:FF:000031">
    <property type="entry name" value="Glutamyl-tRNA reductase"/>
    <property type="match status" value="1"/>
</dbReference>
<dbReference type="OrthoDB" id="110209at2"/>
<evidence type="ECO:0000256" key="9">
    <source>
        <dbReference type="HAMAP-Rule" id="MF_00087"/>
    </source>
</evidence>
<dbReference type="InterPro" id="IPR000343">
    <property type="entry name" value="4pyrrol_synth_GluRdtase"/>
</dbReference>
<dbReference type="EC" id="1.2.1.70" evidence="3 9"/>